<evidence type="ECO:0000256" key="2">
    <source>
        <dbReference type="ARBA" id="ARBA00022679"/>
    </source>
</evidence>
<dbReference type="InterPro" id="IPR027417">
    <property type="entry name" value="P-loop_NTPase"/>
</dbReference>
<protein>
    <recommendedName>
        <fullName evidence="8">Nucleoside-diphosphate kinase</fullName>
    </recommendedName>
</protein>
<dbReference type="PANTHER" id="PTHR23359">
    <property type="entry name" value="NUCLEOTIDE KINASE"/>
    <property type="match status" value="1"/>
</dbReference>
<evidence type="ECO:0000313" key="7">
    <source>
        <dbReference type="Proteomes" id="UP000678393"/>
    </source>
</evidence>
<dbReference type="HAMAP" id="MF_00235">
    <property type="entry name" value="Adenylate_kinase_Adk"/>
    <property type="match status" value="1"/>
</dbReference>
<proteinExistence type="inferred from homology"/>
<dbReference type="EMBL" id="CAJHNH020008540">
    <property type="protein sequence ID" value="CAG5136512.1"/>
    <property type="molecule type" value="Genomic_DNA"/>
</dbReference>
<evidence type="ECO:0000313" key="6">
    <source>
        <dbReference type="EMBL" id="CAG5136512.1"/>
    </source>
</evidence>
<dbReference type="AlphaFoldDB" id="A0A8S4A8L1"/>
<dbReference type="InterPro" id="IPR036193">
    <property type="entry name" value="ADK_active_lid_dom_sf"/>
</dbReference>
<organism evidence="6 7">
    <name type="scientific">Candidula unifasciata</name>
    <dbReference type="NCBI Taxonomy" id="100452"/>
    <lineage>
        <taxon>Eukaryota</taxon>
        <taxon>Metazoa</taxon>
        <taxon>Spiralia</taxon>
        <taxon>Lophotrochozoa</taxon>
        <taxon>Mollusca</taxon>
        <taxon>Gastropoda</taxon>
        <taxon>Heterobranchia</taxon>
        <taxon>Euthyneura</taxon>
        <taxon>Panpulmonata</taxon>
        <taxon>Eupulmonata</taxon>
        <taxon>Stylommatophora</taxon>
        <taxon>Helicina</taxon>
        <taxon>Helicoidea</taxon>
        <taxon>Geomitridae</taxon>
        <taxon>Candidula</taxon>
    </lineage>
</organism>
<evidence type="ECO:0000256" key="1">
    <source>
        <dbReference type="ARBA" id="ARBA00007220"/>
    </source>
</evidence>
<dbReference type="GO" id="GO:0005524">
    <property type="term" value="F:ATP binding"/>
    <property type="evidence" value="ECO:0007669"/>
    <property type="project" value="InterPro"/>
</dbReference>
<keyword evidence="2 5" id="KW-0808">Transferase</keyword>
<keyword evidence="7" id="KW-1185">Reference proteome</keyword>
<sequence>MDQTKRPLRIPPEFATYAEKHGIFDMYKRLIEQLVIIRPDDPITFLINQLNKENDDVPKIIVLGPPASGKHSISKMICSKLHCVHLTKQSLIDEAEVTIREKARNILATYTTLPTDMWMEILSERCQMPDTAKKGWLLEGFPQTREQVLAMQENGIYPKHCIILEAPDKVVIERAVGKRVDTKTGEVYHITFDYPGNPEVQERLVAPKGITEGEMVSELLVYHRHIEGILRCYENVTRKINADQPKADVFSQVLSFLCSQPRSNAPHTPRVVLLGPIGSGKGVQAALLANKYNLVKVSCAQLIKQAIGQETKSGLAAKPYVDQGQMIPDKIVLDILQDRLCQLDCVTRGWVLYGYPRSREQAEQLDKSSLTPNRVFFLDIPTDSVIERLTLRALDPITGERYHMLYNPPRSLQVKERLWKHPRDSEENVRKQLSQYLAYAEELYEFYTEGQHINADQDPHTVFECLESLICKPLPKSFT</sequence>
<dbReference type="OrthoDB" id="522106at2759"/>
<dbReference type="CDD" id="cd22979">
    <property type="entry name" value="DD_AK8"/>
    <property type="match status" value="1"/>
</dbReference>
<dbReference type="SUPFAM" id="SSF57774">
    <property type="entry name" value="Microbial and mitochondrial ADK, insert 'zinc finger' domain"/>
    <property type="match status" value="2"/>
</dbReference>
<keyword evidence="4 5" id="KW-0418">Kinase</keyword>
<dbReference type="Gene3D" id="1.20.890.10">
    <property type="entry name" value="cAMP-dependent protein kinase regulatory subunit, dimerization-anchoring domain"/>
    <property type="match status" value="1"/>
</dbReference>
<accession>A0A8S4A8L1</accession>
<dbReference type="CDD" id="cd01428">
    <property type="entry name" value="ADK"/>
    <property type="match status" value="2"/>
</dbReference>
<dbReference type="Proteomes" id="UP000678393">
    <property type="component" value="Unassembled WGS sequence"/>
</dbReference>
<name>A0A8S4A8L1_9EUPU</name>
<gene>
    <name evidence="6" type="ORF">CUNI_LOCUS22070</name>
</gene>
<dbReference type="Pfam" id="PF00406">
    <property type="entry name" value="ADK"/>
    <property type="match status" value="2"/>
</dbReference>
<dbReference type="PRINTS" id="PR00094">
    <property type="entry name" value="ADENYLTKNASE"/>
</dbReference>
<comment type="caution">
    <text evidence="6">The sequence shown here is derived from an EMBL/GenBank/DDBJ whole genome shotgun (WGS) entry which is preliminary data.</text>
</comment>
<dbReference type="InterPro" id="IPR000850">
    <property type="entry name" value="Adenylat/UMP-CMP_kin"/>
</dbReference>
<evidence type="ECO:0000256" key="3">
    <source>
        <dbReference type="ARBA" id="ARBA00022741"/>
    </source>
</evidence>
<keyword evidence="3" id="KW-0547">Nucleotide-binding</keyword>
<evidence type="ECO:0000256" key="5">
    <source>
        <dbReference type="RuleBase" id="RU003330"/>
    </source>
</evidence>
<dbReference type="GO" id="GO:0004017">
    <property type="term" value="F:AMP kinase activity"/>
    <property type="evidence" value="ECO:0007669"/>
    <property type="project" value="InterPro"/>
</dbReference>
<dbReference type="Gene3D" id="3.40.50.300">
    <property type="entry name" value="P-loop containing nucleotide triphosphate hydrolases"/>
    <property type="match status" value="2"/>
</dbReference>
<reference evidence="6" key="1">
    <citation type="submission" date="2021-04" db="EMBL/GenBank/DDBJ databases">
        <authorList>
            <consortium name="Molecular Ecology Group"/>
        </authorList>
    </citation>
    <scope>NUCLEOTIDE SEQUENCE</scope>
</reference>
<evidence type="ECO:0000256" key="4">
    <source>
        <dbReference type="ARBA" id="ARBA00022777"/>
    </source>
</evidence>
<dbReference type="SUPFAM" id="SSF47391">
    <property type="entry name" value="Dimerization-anchoring domain of cAMP-dependent PK regulatory subunit"/>
    <property type="match status" value="1"/>
</dbReference>
<comment type="similarity">
    <text evidence="1 5">Belongs to the adenylate kinase family.</text>
</comment>
<dbReference type="SUPFAM" id="SSF52540">
    <property type="entry name" value="P-loop containing nucleoside triphosphate hydrolases"/>
    <property type="match status" value="2"/>
</dbReference>
<evidence type="ECO:0008006" key="8">
    <source>
        <dbReference type="Google" id="ProtNLM"/>
    </source>
</evidence>